<dbReference type="EMBL" id="JBHSZH010000005">
    <property type="protein sequence ID" value="MFC7079723.1"/>
    <property type="molecule type" value="Genomic_DNA"/>
</dbReference>
<protein>
    <recommendedName>
        <fullName evidence="4">CHAT domain-containing protein</fullName>
    </recommendedName>
</protein>
<keyword evidence="3" id="KW-1185">Reference proteome</keyword>
<organism evidence="2 3">
    <name type="scientific">Halorussus caseinilyticus</name>
    <dbReference type="NCBI Taxonomy" id="3034025"/>
    <lineage>
        <taxon>Archaea</taxon>
        <taxon>Methanobacteriati</taxon>
        <taxon>Methanobacteriota</taxon>
        <taxon>Stenosarchaea group</taxon>
        <taxon>Halobacteria</taxon>
        <taxon>Halobacteriales</taxon>
        <taxon>Haladaptataceae</taxon>
        <taxon>Halorussus</taxon>
    </lineage>
</organism>
<comment type="caution">
    <text evidence="2">The sequence shown here is derived from an EMBL/GenBank/DDBJ whole genome shotgun (WGS) entry which is preliminary data.</text>
</comment>
<gene>
    <name evidence="2" type="ORF">ACFQJ6_05775</name>
</gene>
<evidence type="ECO:0000256" key="1">
    <source>
        <dbReference type="SAM" id="MobiDB-lite"/>
    </source>
</evidence>
<dbReference type="RefSeq" id="WP_382209193.1">
    <property type="nucleotide sequence ID" value="NZ_JBHSZH010000005.1"/>
</dbReference>
<name>A0ABD5WPE3_9EURY</name>
<feature type="region of interest" description="Disordered" evidence="1">
    <location>
        <begin position="373"/>
        <end position="401"/>
    </location>
</feature>
<accession>A0ABD5WPE3</accession>
<dbReference type="AlphaFoldDB" id="A0ABD5WPE3"/>
<feature type="compositionally biased region" description="Basic and acidic residues" evidence="1">
    <location>
        <begin position="382"/>
        <end position="401"/>
    </location>
</feature>
<proteinExistence type="predicted"/>
<evidence type="ECO:0000313" key="2">
    <source>
        <dbReference type="EMBL" id="MFC7079723.1"/>
    </source>
</evidence>
<reference evidence="2 3" key="1">
    <citation type="journal article" date="2019" name="Int. J. Syst. Evol. Microbiol.">
        <title>The Global Catalogue of Microorganisms (GCM) 10K type strain sequencing project: providing services to taxonomists for standard genome sequencing and annotation.</title>
        <authorList>
            <consortium name="The Broad Institute Genomics Platform"/>
            <consortium name="The Broad Institute Genome Sequencing Center for Infectious Disease"/>
            <person name="Wu L."/>
            <person name="Ma J."/>
        </authorList>
    </citation>
    <scope>NUCLEOTIDE SEQUENCE [LARGE SCALE GENOMIC DNA]</scope>
    <source>
        <strain evidence="2 3">DT72</strain>
    </source>
</reference>
<evidence type="ECO:0008006" key="4">
    <source>
        <dbReference type="Google" id="ProtNLM"/>
    </source>
</evidence>
<dbReference type="Proteomes" id="UP001596407">
    <property type="component" value="Unassembled WGS sequence"/>
</dbReference>
<evidence type="ECO:0000313" key="3">
    <source>
        <dbReference type="Proteomes" id="UP001596407"/>
    </source>
</evidence>
<sequence>MEFDVLDHRSGLGVFDPIENARFELYTPESVEPESESTDGFYFPVDVAVGFEASAVEIPKLVSTVVRRHTGEMLADATTSETQTFGAGRYLVELQSTPMKLYLVVDGPFEIRPGDESVTASFGERRRVRVGARSFHERPLGTITVTDDVEDAMAAVSLFGSALKTTSCERSFPTLRGHPPRVERGDSFAVSDGIDAPDTGVEIVLPPDREHVYPSASLAYYLGAELVAGSDPRLVAGDFEYDLDGAGGYEATVNRVLKQVFFLDCLTRTEGYYPVELHEREQVEPAVDLDFPDLYGRPLAEQLPRYLSVPFDALEPHVLDWHLTTDVVPTAGNAAALPYFAHELALLRTPEDPTDQSVEPTFEELDEFTRSAVASGDFTRSASDDASTRGGRDDALTRNTRETWTTDDEMFRVEPAETIEHAWVGEGYPINANKVTIASLRRQAERTPPDDSDIEVHVVCNDPEMDEESVVGEFYGLRDFVNYDVTIHEELTVAELGDLLESSADFLHYIGHADDEGFRCVDGHLDADSLESVGVEAFLLNACRSYEQGAKLVEKGSTGGVVTLAEVVNSAATKVGRARAVAELRVLVALGAEYRREGGTGVHRVRHYWGWRVDVV</sequence>